<gene>
    <name evidence="10" type="ORF">SAMN05216490_1910</name>
</gene>
<keyword evidence="4 7" id="KW-0812">Transmembrane</keyword>
<dbReference type="NCBIfam" id="TIGR04056">
    <property type="entry name" value="OMP_RagA_SusC"/>
    <property type="match status" value="1"/>
</dbReference>
<evidence type="ECO:0000256" key="1">
    <source>
        <dbReference type="ARBA" id="ARBA00004571"/>
    </source>
</evidence>
<dbReference type="PROSITE" id="PS52016">
    <property type="entry name" value="TONB_DEPENDENT_REC_3"/>
    <property type="match status" value="1"/>
</dbReference>
<dbReference type="OrthoDB" id="9768177at2"/>
<keyword evidence="6 7" id="KW-0998">Cell outer membrane</keyword>
<evidence type="ECO:0000256" key="7">
    <source>
        <dbReference type="PROSITE-ProRule" id="PRU01360"/>
    </source>
</evidence>
<evidence type="ECO:0000256" key="6">
    <source>
        <dbReference type="ARBA" id="ARBA00023237"/>
    </source>
</evidence>
<name>A0A1H1VHF9_MUCMA</name>
<keyword evidence="11" id="KW-1185">Reference proteome</keyword>
<dbReference type="PROSITE" id="PS00018">
    <property type="entry name" value="EF_HAND_1"/>
    <property type="match status" value="1"/>
</dbReference>
<evidence type="ECO:0000313" key="11">
    <source>
        <dbReference type="Proteomes" id="UP000199679"/>
    </source>
</evidence>
<feature type="signal peptide" evidence="8">
    <location>
        <begin position="1"/>
        <end position="28"/>
    </location>
</feature>
<dbReference type="InterPro" id="IPR037066">
    <property type="entry name" value="Plug_dom_sf"/>
</dbReference>
<dbReference type="NCBIfam" id="TIGR04057">
    <property type="entry name" value="SusC_RagA_signa"/>
    <property type="match status" value="1"/>
</dbReference>
<dbReference type="InterPro" id="IPR023997">
    <property type="entry name" value="TonB-dep_OMP_SusC/RagA_CS"/>
</dbReference>
<dbReference type="Gene3D" id="2.60.40.1120">
    <property type="entry name" value="Carboxypeptidase-like, regulatory domain"/>
    <property type="match status" value="1"/>
</dbReference>
<comment type="similarity">
    <text evidence="7">Belongs to the TonB-dependent receptor family.</text>
</comment>
<dbReference type="InterPro" id="IPR039426">
    <property type="entry name" value="TonB-dep_rcpt-like"/>
</dbReference>
<feature type="domain" description="TonB-dependent receptor plug" evidence="9">
    <location>
        <begin position="128"/>
        <end position="268"/>
    </location>
</feature>
<evidence type="ECO:0000256" key="8">
    <source>
        <dbReference type="SAM" id="SignalP"/>
    </source>
</evidence>
<dbReference type="STRING" id="652787.SAMN05216490_1910"/>
<dbReference type="Proteomes" id="UP000199679">
    <property type="component" value="Chromosome I"/>
</dbReference>
<dbReference type="AlphaFoldDB" id="A0A1H1VHF9"/>
<dbReference type="InterPro" id="IPR018247">
    <property type="entry name" value="EF_Hand_1_Ca_BS"/>
</dbReference>
<dbReference type="Pfam" id="PF13715">
    <property type="entry name" value="CarbopepD_reg_2"/>
    <property type="match status" value="1"/>
</dbReference>
<comment type="subcellular location">
    <subcellularLocation>
        <location evidence="1 7">Cell outer membrane</location>
        <topology evidence="1 7">Multi-pass membrane protein</topology>
    </subcellularLocation>
</comment>
<dbReference type="Pfam" id="PF07715">
    <property type="entry name" value="Plug"/>
    <property type="match status" value="1"/>
</dbReference>
<dbReference type="InterPro" id="IPR008969">
    <property type="entry name" value="CarboxyPept-like_regulatory"/>
</dbReference>
<keyword evidence="5 7" id="KW-0472">Membrane</keyword>
<dbReference type="InterPro" id="IPR012910">
    <property type="entry name" value="Plug_dom"/>
</dbReference>
<dbReference type="GO" id="GO:0009279">
    <property type="term" value="C:cell outer membrane"/>
    <property type="evidence" value="ECO:0007669"/>
    <property type="project" value="UniProtKB-SubCell"/>
</dbReference>
<protein>
    <submittedName>
        <fullName evidence="10">TonB-linked outer membrane protein, SusC/RagA family</fullName>
    </submittedName>
</protein>
<evidence type="ECO:0000313" key="10">
    <source>
        <dbReference type="EMBL" id="SDS83529.1"/>
    </source>
</evidence>
<feature type="chain" id="PRO_5009263316" evidence="8">
    <location>
        <begin position="29"/>
        <end position="1086"/>
    </location>
</feature>
<organism evidence="10 11">
    <name type="scientific">Mucilaginibacter mallensis</name>
    <dbReference type="NCBI Taxonomy" id="652787"/>
    <lineage>
        <taxon>Bacteria</taxon>
        <taxon>Pseudomonadati</taxon>
        <taxon>Bacteroidota</taxon>
        <taxon>Sphingobacteriia</taxon>
        <taxon>Sphingobacteriales</taxon>
        <taxon>Sphingobacteriaceae</taxon>
        <taxon>Mucilaginibacter</taxon>
    </lineage>
</organism>
<accession>A0A1H1VHF9</accession>
<dbReference type="InterPro" id="IPR023996">
    <property type="entry name" value="TonB-dep_OMP_SusC/RagA"/>
</dbReference>
<keyword evidence="2 7" id="KW-0813">Transport</keyword>
<dbReference type="InterPro" id="IPR036942">
    <property type="entry name" value="Beta-barrel_TonB_sf"/>
</dbReference>
<dbReference type="Gene3D" id="2.170.130.10">
    <property type="entry name" value="TonB-dependent receptor, plug domain"/>
    <property type="match status" value="1"/>
</dbReference>
<evidence type="ECO:0000256" key="4">
    <source>
        <dbReference type="ARBA" id="ARBA00022692"/>
    </source>
</evidence>
<evidence type="ECO:0000256" key="3">
    <source>
        <dbReference type="ARBA" id="ARBA00022452"/>
    </source>
</evidence>
<dbReference type="Gene3D" id="2.40.170.20">
    <property type="entry name" value="TonB-dependent receptor, beta-barrel domain"/>
    <property type="match status" value="1"/>
</dbReference>
<dbReference type="SUPFAM" id="SSF49464">
    <property type="entry name" value="Carboxypeptidase regulatory domain-like"/>
    <property type="match status" value="1"/>
</dbReference>
<evidence type="ECO:0000256" key="2">
    <source>
        <dbReference type="ARBA" id="ARBA00022448"/>
    </source>
</evidence>
<keyword evidence="3 7" id="KW-1134">Transmembrane beta strand</keyword>
<proteinExistence type="inferred from homology"/>
<dbReference type="RefSeq" id="WP_091371598.1">
    <property type="nucleotide sequence ID" value="NZ_LT629740.1"/>
</dbReference>
<evidence type="ECO:0000256" key="5">
    <source>
        <dbReference type="ARBA" id="ARBA00023136"/>
    </source>
</evidence>
<reference evidence="10 11" key="1">
    <citation type="submission" date="2016-10" db="EMBL/GenBank/DDBJ databases">
        <authorList>
            <person name="de Groot N.N."/>
        </authorList>
    </citation>
    <scope>NUCLEOTIDE SEQUENCE [LARGE SCALE GENOMIC DNA]</scope>
    <source>
        <strain evidence="10 11">MP1X4</strain>
    </source>
</reference>
<dbReference type="SUPFAM" id="SSF56935">
    <property type="entry name" value="Porins"/>
    <property type="match status" value="1"/>
</dbReference>
<dbReference type="EMBL" id="LT629740">
    <property type="protein sequence ID" value="SDS83529.1"/>
    <property type="molecule type" value="Genomic_DNA"/>
</dbReference>
<sequence>MIKFFYKKILYRICLIPMLFAGVFAANAQSTTGSAPLVTVSGIVKDMNGPLPGASVIITGTTNGTPTNNNGKFSITVESGKTITIRMIGYITEVIKVNAPNSNLVVELKNDQHMLKDAVVIGYQEVSRRSVTAAITSLDPKTIEDIPAPTFDALLQGRVAGLDVQNFSGEPGVSSTVAIRGNTAVARNISSDNTTAAGKASLARAVSGPLYVIDGVPQTTDDIAAISYGSGTGTDVLAGIPISDIADIAILKDASAAAVYGSRGASGVIEITTKKGVAGKTKINFSTYHGITDKPALDKILTGAAETRAKLALIEHYGDYGNLKDIPQILTDTLNPAFNNANDYRKQIYQTGLVDNYDFAISGGNDKVTYRYGLNYYNEDGIIKKSGLKRYTFNSNIGLNLASNFKINTQIRYYRLDRPRSVSDLSGGADPFTGGYYASSPLPSSNLYLSPAMQNFIFGNTSINTDDNTSNSISISPNINWQISKKWSFNTVISYEATNSRHDTYTPGAYRLSGEGYAASFADNQFNYLMSNTIQYNTNLGKDHHINLLMGQNMEYHQYRATDAEADGIPNDQISVVDVVNKNASTAFSDLQENGIETEFLRLNYDYKGRYLLSGVLNEDASSKFGSGNRAGFFPSISAGWIISDEAFLKDQSSWLTLLKLRGSFGITGRQPDDGNNYLSYNNYSVGAGSFPGSSSPQTGANLSYTYNGIPAISPNFNGGISNKDLTWEHSKQTNIGIDLTMLDGRFSFVADAYVKSTAQGIFSLDVPITTGYTTITTNAIGTQNKGLEMTFIAHYFKPSRAFQWETDFNIAFNQNEVTSLPNGGRDILINGGSTSYILRQGQPINTYFLFQQTGIYKTDADVPVNPVTGAVLNFYGYPFKGGDPIWKDQNGDGVLDQNDYVASGNPNPGIVGGVNNNFSYKNWSLTVFCTFTLDRTIYNDYLVGKLSHLVPTNDGNSNVYDDLVNSAFPDLSGINYWQNPGDNAKYPSLSSVSGTRYKYAAVSTAWLQSGDYLRVKTVTIGYSFNPDAIKKLGLSRLRVYGMVDNLHIFQAKGVPDAEAVDAFGVYNGNGYPIPKKFTLGLDLSL</sequence>
<keyword evidence="8" id="KW-0732">Signal</keyword>
<evidence type="ECO:0000259" key="9">
    <source>
        <dbReference type="Pfam" id="PF07715"/>
    </source>
</evidence>